<accession>A0A124SDF0</accession>
<dbReference type="GO" id="GO:0046854">
    <property type="term" value="P:phosphatidylinositol phosphate biosynthetic process"/>
    <property type="evidence" value="ECO:0007669"/>
    <property type="project" value="TreeGrafter"/>
</dbReference>
<proteinExistence type="predicted"/>
<gene>
    <name evidence="1" type="ORF">Ccrd_001165</name>
</gene>
<dbReference type="AlphaFoldDB" id="A0A124SDF0"/>
<evidence type="ECO:0000313" key="1">
    <source>
        <dbReference type="EMBL" id="KVH96745.1"/>
    </source>
</evidence>
<reference evidence="1 2" key="1">
    <citation type="journal article" date="2016" name="Sci. Rep.">
        <title>The genome sequence of the outbreeding globe artichoke constructed de novo incorporating a phase-aware low-pass sequencing strategy of F1 progeny.</title>
        <authorList>
            <person name="Scaglione D."/>
            <person name="Reyes-Chin-Wo S."/>
            <person name="Acquadro A."/>
            <person name="Froenicke L."/>
            <person name="Portis E."/>
            <person name="Beitel C."/>
            <person name="Tirone M."/>
            <person name="Mauro R."/>
            <person name="Lo Monaco A."/>
            <person name="Mauromicale G."/>
            <person name="Faccioli P."/>
            <person name="Cattivelli L."/>
            <person name="Rieseberg L."/>
            <person name="Michelmore R."/>
            <person name="Lanteri S."/>
        </authorList>
    </citation>
    <scope>NUCLEOTIDE SEQUENCE [LARGE SCALE GENOMIC DNA]</scope>
    <source>
        <strain evidence="1">2C</strain>
    </source>
</reference>
<dbReference type="InterPro" id="IPR027484">
    <property type="entry name" value="PInositol-4-P-5-kinase_N"/>
</dbReference>
<dbReference type="InterPro" id="IPR023610">
    <property type="entry name" value="PInositol-4/5-P-5/4-kinase"/>
</dbReference>
<dbReference type="GO" id="GO:0016308">
    <property type="term" value="F:1-phosphatidylinositol-4-phosphate 5-kinase activity"/>
    <property type="evidence" value="ECO:0007669"/>
    <property type="project" value="TreeGrafter"/>
</dbReference>
<keyword evidence="2" id="KW-1185">Reference proteome</keyword>
<dbReference type="EMBL" id="LEKV01004223">
    <property type="protein sequence ID" value="KVH96745.1"/>
    <property type="molecule type" value="Genomic_DNA"/>
</dbReference>
<dbReference type="STRING" id="59895.A0A124SDF0"/>
<dbReference type="PANTHER" id="PTHR23086:SF113">
    <property type="entry name" value="PHOSPHATIDYLINOSITOL 4-PHOSPHATE 5-KINASE 6"/>
    <property type="match status" value="1"/>
</dbReference>
<dbReference type="Gramene" id="KVH96745">
    <property type="protein sequence ID" value="KVH96745"/>
    <property type="gene ID" value="Ccrd_001165"/>
</dbReference>
<protein>
    <submittedName>
        <fullName evidence="1">Uncharacterized protein</fullName>
    </submittedName>
</protein>
<dbReference type="Proteomes" id="UP000243975">
    <property type="component" value="Unassembled WGS sequence"/>
</dbReference>
<dbReference type="GO" id="GO:0005886">
    <property type="term" value="C:plasma membrane"/>
    <property type="evidence" value="ECO:0007669"/>
    <property type="project" value="TreeGrafter"/>
</dbReference>
<comment type="caution">
    <text evidence="1">The sequence shown here is derived from an EMBL/GenBank/DDBJ whole genome shotgun (WGS) entry which is preliminary data.</text>
</comment>
<dbReference type="SUPFAM" id="SSF56104">
    <property type="entry name" value="SAICAR synthase-like"/>
    <property type="match status" value="1"/>
</dbReference>
<sequence>MLFCEKETENAADCCRAVAVPPCCLLLLFYGSTPDLTHYQNGDVIDSNKVAQILATFRSQVNKRRYESCDFNRKDYCLIVFRTLRKLYNVDPNDYMFSIYGMRIFRSSLLPEKWKLFLHVNDDRLITKTMKKA</sequence>
<name>A0A124SDF0_CYNCS</name>
<evidence type="ECO:0000313" key="2">
    <source>
        <dbReference type="Proteomes" id="UP000243975"/>
    </source>
</evidence>
<dbReference type="Gene3D" id="3.30.800.10">
    <property type="entry name" value="Phosphatidylinositol Phosphate Kinase II Beta"/>
    <property type="match status" value="1"/>
</dbReference>
<organism evidence="1 2">
    <name type="scientific">Cynara cardunculus var. scolymus</name>
    <name type="common">Globe artichoke</name>
    <name type="synonym">Cynara scolymus</name>
    <dbReference type="NCBI Taxonomy" id="59895"/>
    <lineage>
        <taxon>Eukaryota</taxon>
        <taxon>Viridiplantae</taxon>
        <taxon>Streptophyta</taxon>
        <taxon>Embryophyta</taxon>
        <taxon>Tracheophyta</taxon>
        <taxon>Spermatophyta</taxon>
        <taxon>Magnoliopsida</taxon>
        <taxon>eudicotyledons</taxon>
        <taxon>Gunneridae</taxon>
        <taxon>Pentapetalae</taxon>
        <taxon>asterids</taxon>
        <taxon>campanulids</taxon>
        <taxon>Asterales</taxon>
        <taxon>Asteraceae</taxon>
        <taxon>Carduoideae</taxon>
        <taxon>Cardueae</taxon>
        <taxon>Carduinae</taxon>
        <taxon>Cynara</taxon>
    </lineage>
</organism>
<dbReference type="PANTHER" id="PTHR23086">
    <property type="entry name" value="PHOSPHATIDYLINOSITOL-4-PHOSPHATE 5-KINASE"/>
    <property type="match status" value="1"/>
</dbReference>